<proteinExistence type="predicted"/>
<gene>
    <name evidence="1" type="ORF">IW16_10210</name>
</gene>
<comment type="caution">
    <text evidence="1">The sequence shown here is derived from an EMBL/GenBank/DDBJ whole genome shotgun (WGS) entry which is preliminary data.</text>
</comment>
<name>A0ABR4UNX1_9FLAO</name>
<dbReference type="Proteomes" id="UP000028719">
    <property type="component" value="Unassembled WGS sequence"/>
</dbReference>
<evidence type="ECO:0000313" key="2">
    <source>
        <dbReference type="Proteomes" id="UP000028719"/>
    </source>
</evidence>
<dbReference type="EMBL" id="JPRI01000003">
    <property type="protein sequence ID" value="KFF26236.1"/>
    <property type="molecule type" value="Genomic_DNA"/>
</dbReference>
<accession>A0ABR4UNX1</accession>
<evidence type="ECO:0000313" key="1">
    <source>
        <dbReference type="EMBL" id="KFF26236.1"/>
    </source>
</evidence>
<organism evidence="1 2">
    <name type="scientific">Chryseobacterium vrystaatense</name>
    <dbReference type="NCBI Taxonomy" id="307480"/>
    <lineage>
        <taxon>Bacteria</taxon>
        <taxon>Pseudomonadati</taxon>
        <taxon>Bacteroidota</taxon>
        <taxon>Flavobacteriia</taxon>
        <taxon>Flavobacteriales</taxon>
        <taxon>Weeksellaceae</taxon>
        <taxon>Chryseobacterium group</taxon>
        <taxon>Chryseobacterium</taxon>
    </lineage>
</organism>
<reference evidence="1 2" key="1">
    <citation type="submission" date="2014-07" db="EMBL/GenBank/DDBJ databases">
        <title>Genome of Chryseobacterium vrystaatense LMG 22846.</title>
        <authorList>
            <person name="Pipes S.E."/>
            <person name="Stropko S.J."/>
            <person name="Newman J.D."/>
        </authorList>
    </citation>
    <scope>NUCLEOTIDE SEQUENCE [LARGE SCALE GENOMIC DNA]</scope>
    <source>
        <strain evidence="1 2">LMG 22846</strain>
    </source>
</reference>
<sequence>MQKTINDFKSTLHFWVVFGIFIQSKMKDKYQSENDNASQLFLLQNAAELFCCKEQSHLLKRKIDHYKRSIFYYLN</sequence>
<protein>
    <submittedName>
        <fullName evidence="1">Uncharacterized protein</fullName>
    </submittedName>
</protein>
<keyword evidence="2" id="KW-1185">Reference proteome</keyword>